<feature type="coiled-coil region" evidence="1">
    <location>
        <begin position="390"/>
        <end position="466"/>
    </location>
</feature>
<feature type="coiled-coil region" evidence="1">
    <location>
        <begin position="728"/>
        <end position="804"/>
    </location>
</feature>
<organism evidence="3 4">
    <name type="scientific">Ophiophagus hannah</name>
    <name type="common">King cobra</name>
    <name type="synonym">Naja hannah</name>
    <dbReference type="NCBI Taxonomy" id="8665"/>
    <lineage>
        <taxon>Eukaryota</taxon>
        <taxon>Metazoa</taxon>
        <taxon>Chordata</taxon>
        <taxon>Craniata</taxon>
        <taxon>Vertebrata</taxon>
        <taxon>Euteleostomi</taxon>
        <taxon>Lepidosauria</taxon>
        <taxon>Squamata</taxon>
        <taxon>Bifurcata</taxon>
        <taxon>Unidentata</taxon>
        <taxon>Episquamata</taxon>
        <taxon>Toxicofera</taxon>
        <taxon>Serpentes</taxon>
        <taxon>Colubroidea</taxon>
        <taxon>Elapidae</taxon>
        <taxon>Elapinae</taxon>
        <taxon>Ophiophagus</taxon>
    </lineage>
</organism>
<dbReference type="InterPro" id="IPR026652">
    <property type="entry name" value="CEP128"/>
</dbReference>
<evidence type="ECO:0000256" key="1">
    <source>
        <dbReference type="SAM" id="Coils"/>
    </source>
</evidence>
<name>V8PCV6_OPHHA</name>
<evidence type="ECO:0000313" key="4">
    <source>
        <dbReference type="Proteomes" id="UP000018936"/>
    </source>
</evidence>
<accession>V8PCV6</accession>
<dbReference type="GO" id="GO:0005814">
    <property type="term" value="C:centriole"/>
    <property type="evidence" value="ECO:0007669"/>
    <property type="project" value="TreeGrafter"/>
</dbReference>
<keyword evidence="1" id="KW-0175">Coiled coil</keyword>
<keyword evidence="4" id="KW-1185">Reference proteome</keyword>
<feature type="coiled-coil region" evidence="1">
    <location>
        <begin position="273"/>
        <end position="307"/>
    </location>
</feature>
<feature type="region of interest" description="Disordered" evidence="2">
    <location>
        <begin position="120"/>
        <end position="143"/>
    </location>
</feature>
<evidence type="ECO:0000313" key="3">
    <source>
        <dbReference type="EMBL" id="ETE71727.1"/>
    </source>
</evidence>
<gene>
    <name evidence="3" type="primary">CEP128</name>
    <name evidence="3" type="ORF">L345_02454</name>
</gene>
<dbReference type="Proteomes" id="UP000018936">
    <property type="component" value="Unassembled WGS sequence"/>
</dbReference>
<feature type="coiled-coil region" evidence="1">
    <location>
        <begin position="492"/>
        <end position="691"/>
    </location>
</feature>
<dbReference type="AlphaFoldDB" id="V8PCV6"/>
<proteinExistence type="predicted"/>
<dbReference type="GO" id="GO:0000922">
    <property type="term" value="C:spindle pole"/>
    <property type="evidence" value="ECO:0007669"/>
    <property type="project" value="TreeGrafter"/>
</dbReference>
<reference evidence="3 4" key="1">
    <citation type="journal article" date="2013" name="Proc. Natl. Acad. Sci. U.S.A.">
        <title>The king cobra genome reveals dynamic gene evolution and adaptation in the snake venom system.</title>
        <authorList>
            <person name="Vonk F.J."/>
            <person name="Casewell N.R."/>
            <person name="Henkel C.V."/>
            <person name="Heimberg A.M."/>
            <person name="Jansen H.J."/>
            <person name="McCleary R.J."/>
            <person name="Kerkkamp H.M."/>
            <person name="Vos R.A."/>
            <person name="Guerreiro I."/>
            <person name="Calvete J.J."/>
            <person name="Wuster W."/>
            <person name="Woods A.E."/>
            <person name="Logan J.M."/>
            <person name="Harrison R.A."/>
            <person name="Castoe T.A."/>
            <person name="de Koning A.P."/>
            <person name="Pollock D.D."/>
            <person name="Yandell M."/>
            <person name="Calderon D."/>
            <person name="Renjifo C."/>
            <person name="Currier R.B."/>
            <person name="Salgado D."/>
            <person name="Pla D."/>
            <person name="Sanz L."/>
            <person name="Hyder A.S."/>
            <person name="Ribeiro J.M."/>
            <person name="Arntzen J.W."/>
            <person name="van den Thillart G.E."/>
            <person name="Boetzer M."/>
            <person name="Pirovano W."/>
            <person name="Dirks R.P."/>
            <person name="Spaink H.P."/>
            <person name="Duboule D."/>
            <person name="McGlinn E."/>
            <person name="Kini R.M."/>
            <person name="Richardson M.K."/>
        </authorList>
    </citation>
    <scope>NUCLEOTIDE SEQUENCE</scope>
    <source>
        <tissue evidence="3">Blood</tissue>
    </source>
</reference>
<feature type="region of interest" description="Disordered" evidence="2">
    <location>
        <begin position="307"/>
        <end position="343"/>
    </location>
</feature>
<evidence type="ECO:0000256" key="2">
    <source>
        <dbReference type="SAM" id="MobiDB-lite"/>
    </source>
</evidence>
<feature type="compositionally biased region" description="Basic and acidic residues" evidence="2">
    <location>
        <begin position="317"/>
        <end position="343"/>
    </location>
</feature>
<protein>
    <submittedName>
        <fullName evidence="3">Centrosomal protein</fullName>
    </submittedName>
</protein>
<dbReference type="OrthoDB" id="10046318at2759"/>
<dbReference type="PANTHER" id="PTHR46657">
    <property type="entry name" value="CENTROSOMAL PROTEIN OF 128 KDA"/>
    <property type="match status" value="1"/>
</dbReference>
<feature type="coiled-coil region" evidence="1">
    <location>
        <begin position="69"/>
        <end position="100"/>
    </location>
</feature>
<comment type="caution">
    <text evidence="3">The sequence shown here is derived from an EMBL/GenBank/DDBJ whole genome shotgun (WGS) entry which is preliminary data.</text>
</comment>
<dbReference type="PANTHER" id="PTHR46657:SF1">
    <property type="entry name" value="CENTROSOMAL PROTEIN OF 128 KDA"/>
    <property type="match status" value="1"/>
</dbReference>
<sequence length="923" mass="108905">MADSSSDSDNIRRRIGRRGPIRATRIRNHGTEDVAEKIHTLANTLQVTLKNNFDANWNLRHVDQMLGQYREYNNEQAETIANLKETLEESLGQLKNQRLLKNSGVRSASLSSLYASDLDGGTPEAHHVKPTSPLKDYSATVGTRQRRSRSAVRFVDQRGKLDQLHSLHQSLRDLSSEQIRLGEDLTRELSRRNRSDADMKKRLEDISGRLDESQRQETVSERVERRLQEIEREIRSERQLVERRQDQLGHMSVHLQEALKQQDAKANGAEIVLKNRIAKMEDEKSKIEDLRSQLLRAEEDRLTLQHQISQVSKHHQSHLDEQQDDRRKQRVVERSDPEKQEMEKQIWELRAQLNHSAVMSEIEELQRCVERKDKEKLQLVMQMEALTADLEKRDNQQQRMMSQLNEIQNNYKICENECRAAELQVTELGQQLEESIKEAEKYLAEFKQSEVLRQETEKKKEELKLKAQESVRYWKLRCKKLEHEKQKQTGLHSQLMEKNNLVLKEKDELKSQLLSTMHQMENLQKELTDVLEKRARQEEELHCKEMKLSEARSLQMSLEQDTRDVKKTVDNLENKLQKESLLHTQIRTEKQHLEEELANINMIHEKDQARLSEMQEVIKNLSAVRADLANQVAEEKKSKKEMAKSALELQKQIESVQEEMNTINKQLKLERDVHKQELGELQSELQQRKTKYDNRVQEMLKLFNQEKEEAANHIGMLKSELAEERNFVKAHRRQVEKMKIECDKLTAELTYKEEENAKIKRKYNIVKQELDEKNKIINNEDDHLKRLDEERLQLHDQLQSLKTEHESIYSMIGNEVDAACEVFSRYSMEKMTATSLISGIPNDPHCWLAETKAKVRWLCEEVKERHSKEKKLRHQLLQSREQLKQLSLSKETEHQNLIGQIEKQEQLLEEVYEEKKREFIRSC</sequence>
<dbReference type="EMBL" id="AZIM01000319">
    <property type="protein sequence ID" value="ETE71727.1"/>
    <property type="molecule type" value="Genomic_DNA"/>
</dbReference>
<feature type="coiled-coil region" evidence="1">
    <location>
        <begin position="213"/>
        <end position="247"/>
    </location>
</feature>